<gene>
    <name evidence="12" type="ORF">MGR_0148</name>
</gene>
<feature type="domain" description="T-SNARE coiled-coil homology" evidence="10">
    <location>
        <begin position="310"/>
        <end position="372"/>
    </location>
</feature>
<evidence type="ECO:0000256" key="1">
    <source>
        <dbReference type="ARBA" id="ARBA00004429"/>
    </source>
</evidence>
<organism evidence="12">
    <name type="scientific">Magnetospirillum gryphiswaldense</name>
    <dbReference type="NCBI Taxonomy" id="55518"/>
    <lineage>
        <taxon>Bacteria</taxon>
        <taxon>Pseudomonadati</taxon>
        <taxon>Pseudomonadota</taxon>
        <taxon>Alphaproteobacteria</taxon>
        <taxon>Rhodospirillales</taxon>
        <taxon>Rhodospirillaceae</taxon>
        <taxon>Magnetospirillum</taxon>
    </lineage>
</organism>
<dbReference type="Pfam" id="PF00672">
    <property type="entry name" value="HAMP"/>
    <property type="match status" value="1"/>
</dbReference>
<feature type="chain" id="PRO_5002674275" evidence="8">
    <location>
        <begin position="28"/>
        <end position="413"/>
    </location>
</feature>
<keyword evidence="7" id="KW-1133">Transmembrane helix</keyword>
<feature type="domain" description="HAMP" evidence="11">
    <location>
        <begin position="63"/>
        <end position="116"/>
    </location>
</feature>
<accession>A4TUV7</accession>
<evidence type="ECO:0000259" key="11">
    <source>
        <dbReference type="PROSITE" id="PS50885"/>
    </source>
</evidence>
<evidence type="ECO:0000256" key="2">
    <source>
        <dbReference type="ARBA" id="ARBA00022519"/>
    </source>
</evidence>
<evidence type="ECO:0000256" key="3">
    <source>
        <dbReference type="ARBA" id="ARBA00023224"/>
    </source>
</evidence>
<keyword evidence="7" id="KW-0812">Transmembrane</keyword>
<dbReference type="AlphaFoldDB" id="A4TUV7"/>
<keyword evidence="3 5" id="KW-0807">Transducer</keyword>
<dbReference type="SMART" id="SM00283">
    <property type="entry name" value="MA"/>
    <property type="match status" value="1"/>
</dbReference>
<evidence type="ECO:0000256" key="4">
    <source>
        <dbReference type="ARBA" id="ARBA00029447"/>
    </source>
</evidence>
<dbReference type="Pfam" id="PF00015">
    <property type="entry name" value="MCPsignal"/>
    <property type="match status" value="1"/>
</dbReference>
<dbReference type="InterPro" id="IPR003660">
    <property type="entry name" value="HAMP_dom"/>
</dbReference>
<dbReference type="InterPro" id="IPR004090">
    <property type="entry name" value="Chemotax_Me-accpt_rcpt"/>
</dbReference>
<dbReference type="PROSITE" id="PS50192">
    <property type="entry name" value="T_SNARE"/>
    <property type="match status" value="1"/>
</dbReference>
<sequence length="413" mass="42306">MPLPLICDLGIRTKVVLALGLCACAQAAVIAAAASGLPPTTIAGMAIGGSLSALALAVLLLWHALAAPMTVLTRAMSDLAAGKDGASPDLSDRGDEIGIMASAFEVFRETSANMTRLRAEQEELKVKAETAQRQQTARLAEALETNVRSNANALSAKTGEIITIAEDVGHGADSSGQGDVLDVAEASMRTTANVQSVATAIEELSASVGEIGSQAHRASSIAAKAAEDARRTDTMVTAMAEIGQRVGSMVGMIETIARQTHMLALNATIEAARAGDSGKGFAVVAAEVKHLADQTAQATAEITNQVATIQQVTAQTVGAIQAIATTIDDIDHVSASIAGAVEQQGAATREIAASMSAVSTDARTLADGVAQVTITSARAYASAIRVIWAAEDLEEPTGKLSRDVDSFLHTVLA</sequence>
<dbReference type="SUPFAM" id="SSF58104">
    <property type="entry name" value="Methyl-accepting chemotaxis protein (MCP) signaling domain"/>
    <property type="match status" value="1"/>
</dbReference>
<dbReference type="RefSeq" id="WP_024079594.1">
    <property type="nucleotide sequence ID" value="NZ_CP027527.1"/>
</dbReference>
<evidence type="ECO:0000259" key="9">
    <source>
        <dbReference type="PROSITE" id="PS50111"/>
    </source>
</evidence>
<dbReference type="EMBL" id="CU459003">
    <property type="protein sequence ID" value="CAM74414.1"/>
    <property type="molecule type" value="Genomic_DNA"/>
</dbReference>
<keyword evidence="2" id="KW-1003">Cell membrane</keyword>
<evidence type="ECO:0000313" key="12">
    <source>
        <dbReference type="EMBL" id="CAM74414.1"/>
    </source>
</evidence>
<dbReference type="GO" id="GO:0006935">
    <property type="term" value="P:chemotaxis"/>
    <property type="evidence" value="ECO:0007669"/>
    <property type="project" value="InterPro"/>
</dbReference>
<dbReference type="PROSITE" id="PS50885">
    <property type="entry name" value="HAMP"/>
    <property type="match status" value="1"/>
</dbReference>
<dbReference type="PANTHER" id="PTHR32089:SF112">
    <property type="entry name" value="LYSOZYME-LIKE PROTEIN-RELATED"/>
    <property type="match status" value="1"/>
</dbReference>
<dbReference type="Gene3D" id="1.10.287.950">
    <property type="entry name" value="Methyl-accepting chemotaxis protein"/>
    <property type="match status" value="1"/>
</dbReference>
<dbReference type="InterPro" id="IPR000727">
    <property type="entry name" value="T_SNARE_dom"/>
</dbReference>
<dbReference type="PROSITE" id="PS50111">
    <property type="entry name" value="CHEMOTAXIS_TRANSDUC_2"/>
    <property type="match status" value="1"/>
</dbReference>
<dbReference type="Gene3D" id="1.10.8.500">
    <property type="entry name" value="HAMP domain in histidine kinase"/>
    <property type="match status" value="1"/>
</dbReference>
<feature type="domain" description="Methyl-accepting transducer" evidence="9">
    <location>
        <begin position="182"/>
        <end position="394"/>
    </location>
</feature>
<feature type="transmembrane region" description="Helical" evidence="7">
    <location>
        <begin position="43"/>
        <end position="66"/>
    </location>
</feature>
<keyword evidence="6" id="KW-0175">Coiled coil</keyword>
<dbReference type="GO" id="GO:0007165">
    <property type="term" value="P:signal transduction"/>
    <property type="evidence" value="ECO:0007669"/>
    <property type="project" value="UniProtKB-KW"/>
</dbReference>
<dbReference type="PANTHER" id="PTHR32089">
    <property type="entry name" value="METHYL-ACCEPTING CHEMOTAXIS PROTEIN MCPB"/>
    <property type="match status" value="1"/>
</dbReference>
<proteinExistence type="inferred from homology"/>
<keyword evidence="8" id="KW-0732">Signal</keyword>
<comment type="subcellular location">
    <subcellularLocation>
        <location evidence="1">Cell inner membrane</location>
        <topology evidence="1">Multi-pass membrane protein</topology>
    </subcellularLocation>
</comment>
<dbReference type="SMART" id="SM00304">
    <property type="entry name" value="HAMP"/>
    <property type="match status" value="2"/>
</dbReference>
<evidence type="ECO:0000256" key="8">
    <source>
        <dbReference type="SAM" id="SignalP"/>
    </source>
</evidence>
<feature type="signal peptide" evidence="8">
    <location>
        <begin position="1"/>
        <end position="27"/>
    </location>
</feature>
<dbReference type="GO" id="GO:0004888">
    <property type="term" value="F:transmembrane signaling receptor activity"/>
    <property type="evidence" value="ECO:0007669"/>
    <property type="project" value="InterPro"/>
</dbReference>
<keyword evidence="2" id="KW-0997">Cell inner membrane</keyword>
<protein>
    <submittedName>
        <fullName evidence="12">Methyl-accepting chemotaxis protein</fullName>
    </submittedName>
</protein>
<dbReference type="InterPro" id="IPR004089">
    <property type="entry name" value="MCPsignal_dom"/>
</dbReference>
<reference evidence="12" key="1">
    <citation type="journal article" date="2007" name="J. Bacteriol.">
        <title>Comparative genome analysis of four magnetotactic bacteria reveals a complex set of group-specific genes implicated in magnetosome biomineralization and function.</title>
        <authorList>
            <person name="Richter M."/>
            <person name="Kube M."/>
            <person name="Bazylinski D.A."/>
            <person name="Lombardot T."/>
            <person name="Gloeckner F.O."/>
            <person name="Reinhardt R."/>
            <person name="Schueler D."/>
        </authorList>
    </citation>
    <scope>NUCLEOTIDE SEQUENCE</scope>
    <source>
        <strain evidence="12">MSR-1</strain>
    </source>
</reference>
<keyword evidence="7" id="KW-0472">Membrane</keyword>
<name>A4TUV7_9PROT</name>
<evidence type="ECO:0000256" key="6">
    <source>
        <dbReference type="SAM" id="Coils"/>
    </source>
</evidence>
<evidence type="ECO:0000256" key="5">
    <source>
        <dbReference type="PROSITE-ProRule" id="PRU00284"/>
    </source>
</evidence>
<comment type="similarity">
    <text evidence="4">Belongs to the methyl-accepting chemotaxis (MCP) protein family.</text>
</comment>
<evidence type="ECO:0000256" key="7">
    <source>
        <dbReference type="SAM" id="Phobius"/>
    </source>
</evidence>
<feature type="coiled-coil region" evidence="6">
    <location>
        <begin position="107"/>
        <end position="134"/>
    </location>
</feature>
<dbReference type="PRINTS" id="PR00260">
    <property type="entry name" value="CHEMTRNSDUCR"/>
</dbReference>
<evidence type="ECO:0000259" key="10">
    <source>
        <dbReference type="PROSITE" id="PS50192"/>
    </source>
</evidence>
<dbReference type="GO" id="GO:0005886">
    <property type="term" value="C:plasma membrane"/>
    <property type="evidence" value="ECO:0007669"/>
    <property type="project" value="UniProtKB-SubCell"/>
</dbReference>